<dbReference type="AlphaFoldDB" id="A0A5B7FKG5"/>
<feature type="compositionally biased region" description="Basic and acidic residues" evidence="1">
    <location>
        <begin position="19"/>
        <end position="29"/>
    </location>
</feature>
<evidence type="ECO:0000256" key="1">
    <source>
        <dbReference type="SAM" id="MobiDB-lite"/>
    </source>
</evidence>
<dbReference type="Proteomes" id="UP000324222">
    <property type="component" value="Unassembled WGS sequence"/>
</dbReference>
<evidence type="ECO:0000313" key="3">
    <source>
        <dbReference type="Proteomes" id="UP000324222"/>
    </source>
</evidence>
<sequence length="67" mass="7673">MKQKQRHTRTGTVTTRPRTRGDTRTGDHKSRFRHVTHHGPHSLSLLLTRRPHLASPLIAVEGPVTEY</sequence>
<evidence type="ECO:0000313" key="2">
    <source>
        <dbReference type="EMBL" id="MPC47871.1"/>
    </source>
</evidence>
<reference evidence="2 3" key="1">
    <citation type="submission" date="2019-05" db="EMBL/GenBank/DDBJ databases">
        <title>Another draft genome of Portunus trituberculatus and its Hox gene families provides insights of decapod evolution.</title>
        <authorList>
            <person name="Jeong J.-H."/>
            <person name="Song I."/>
            <person name="Kim S."/>
            <person name="Choi T."/>
            <person name="Kim D."/>
            <person name="Ryu S."/>
            <person name="Kim W."/>
        </authorList>
    </citation>
    <scope>NUCLEOTIDE SEQUENCE [LARGE SCALE GENOMIC DNA]</scope>
    <source>
        <tissue evidence="2">Muscle</tissue>
    </source>
</reference>
<comment type="caution">
    <text evidence="2">The sequence shown here is derived from an EMBL/GenBank/DDBJ whole genome shotgun (WGS) entry which is preliminary data.</text>
</comment>
<feature type="compositionally biased region" description="Basic residues" evidence="1">
    <location>
        <begin position="30"/>
        <end position="40"/>
    </location>
</feature>
<organism evidence="2 3">
    <name type="scientific">Portunus trituberculatus</name>
    <name type="common">Swimming crab</name>
    <name type="synonym">Neptunus trituberculatus</name>
    <dbReference type="NCBI Taxonomy" id="210409"/>
    <lineage>
        <taxon>Eukaryota</taxon>
        <taxon>Metazoa</taxon>
        <taxon>Ecdysozoa</taxon>
        <taxon>Arthropoda</taxon>
        <taxon>Crustacea</taxon>
        <taxon>Multicrustacea</taxon>
        <taxon>Malacostraca</taxon>
        <taxon>Eumalacostraca</taxon>
        <taxon>Eucarida</taxon>
        <taxon>Decapoda</taxon>
        <taxon>Pleocyemata</taxon>
        <taxon>Brachyura</taxon>
        <taxon>Eubrachyura</taxon>
        <taxon>Portunoidea</taxon>
        <taxon>Portunidae</taxon>
        <taxon>Portuninae</taxon>
        <taxon>Portunus</taxon>
    </lineage>
</organism>
<gene>
    <name evidence="2" type="ORF">E2C01_041631</name>
</gene>
<feature type="region of interest" description="Disordered" evidence="1">
    <location>
        <begin position="1"/>
        <end position="41"/>
    </location>
</feature>
<name>A0A5B7FKG5_PORTR</name>
<dbReference type="EMBL" id="VSRR010007972">
    <property type="protein sequence ID" value="MPC47871.1"/>
    <property type="molecule type" value="Genomic_DNA"/>
</dbReference>
<protein>
    <submittedName>
        <fullName evidence="2">Uncharacterized protein</fullName>
    </submittedName>
</protein>
<keyword evidence="3" id="KW-1185">Reference proteome</keyword>
<accession>A0A5B7FKG5</accession>
<proteinExistence type="predicted"/>